<feature type="transmembrane region" description="Helical" evidence="1">
    <location>
        <begin position="7"/>
        <end position="24"/>
    </location>
</feature>
<sequence length="109" mass="12977">MKKDTLVIIFYVLYFSWLFTVTYLTQDIKVLNYYTICVALFYFLFLREKGDILWFILGISFSVLLTITSYSSFQLKFDTSIIPYLPIWLPMAWGTTVIALRKFVLLLER</sequence>
<keyword evidence="1" id="KW-0472">Membrane</keyword>
<organism evidence="2 3">
    <name type="scientific">Candidatus Woesebacteria bacterium RIFCSPHIGHO2_02_FULL_39_13</name>
    <dbReference type="NCBI Taxonomy" id="1802505"/>
    <lineage>
        <taxon>Bacteria</taxon>
        <taxon>Candidatus Woeseibacteriota</taxon>
    </lineage>
</organism>
<keyword evidence="1" id="KW-1133">Transmembrane helix</keyword>
<feature type="transmembrane region" description="Helical" evidence="1">
    <location>
        <begin position="53"/>
        <end position="73"/>
    </location>
</feature>
<name>A0A1F7YY77_9BACT</name>
<protein>
    <submittedName>
        <fullName evidence="2">Uncharacterized protein</fullName>
    </submittedName>
</protein>
<keyword evidence="1" id="KW-0812">Transmembrane</keyword>
<evidence type="ECO:0000313" key="3">
    <source>
        <dbReference type="Proteomes" id="UP000177169"/>
    </source>
</evidence>
<accession>A0A1F7YY77</accession>
<dbReference type="AlphaFoldDB" id="A0A1F7YY77"/>
<dbReference type="EMBL" id="MGGR01000034">
    <property type="protein sequence ID" value="OGM32293.1"/>
    <property type="molecule type" value="Genomic_DNA"/>
</dbReference>
<evidence type="ECO:0000256" key="1">
    <source>
        <dbReference type="SAM" id="Phobius"/>
    </source>
</evidence>
<comment type="caution">
    <text evidence="2">The sequence shown here is derived from an EMBL/GenBank/DDBJ whole genome shotgun (WGS) entry which is preliminary data.</text>
</comment>
<feature type="transmembrane region" description="Helical" evidence="1">
    <location>
        <begin position="85"/>
        <end position="107"/>
    </location>
</feature>
<proteinExistence type="predicted"/>
<dbReference type="STRING" id="1802505.A3D01_06555"/>
<feature type="transmembrane region" description="Helical" evidence="1">
    <location>
        <begin position="30"/>
        <end position="46"/>
    </location>
</feature>
<gene>
    <name evidence="2" type="ORF">A3D01_06555</name>
</gene>
<reference evidence="2 3" key="1">
    <citation type="journal article" date="2016" name="Nat. Commun.">
        <title>Thousands of microbial genomes shed light on interconnected biogeochemical processes in an aquifer system.</title>
        <authorList>
            <person name="Anantharaman K."/>
            <person name="Brown C.T."/>
            <person name="Hug L.A."/>
            <person name="Sharon I."/>
            <person name="Castelle C.J."/>
            <person name="Probst A.J."/>
            <person name="Thomas B.C."/>
            <person name="Singh A."/>
            <person name="Wilkins M.J."/>
            <person name="Karaoz U."/>
            <person name="Brodie E.L."/>
            <person name="Williams K.H."/>
            <person name="Hubbard S.S."/>
            <person name="Banfield J.F."/>
        </authorList>
    </citation>
    <scope>NUCLEOTIDE SEQUENCE [LARGE SCALE GENOMIC DNA]</scope>
</reference>
<evidence type="ECO:0000313" key="2">
    <source>
        <dbReference type="EMBL" id="OGM32293.1"/>
    </source>
</evidence>
<dbReference type="Proteomes" id="UP000177169">
    <property type="component" value="Unassembled WGS sequence"/>
</dbReference>